<evidence type="ECO:0000259" key="3">
    <source>
        <dbReference type="Pfam" id="PF00534"/>
    </source>
</evidence>
<proteinExistence type="predicted"/>
<evidence type="ECO:0000313" key="5">
    <source>
        <dbReference type="EMBL" id="GGJ92785.1"/>
    </source>
</evidence>
<dbReference type="CDD" id="cd03801">
    <property type="entry name" value="GT4_PimA-like"/>
    <property type="match status" value="1"/>
</dbReference>
<dbReference type="PANTHER" id="PTHR12526:SF510">
    <property type="entry name" value="D-INOSITOL 3-PHOSPHATE GLYCOSYLTRANSFERASE"/>
    <property type="match status" value="1"/>
</dbReference>
<accession>A0A8J3F9H4</accession>
<comment type="caution">
    <text evidence="5">The sequence shown here is derived from an EMBL/GenBank/DDBJ whole genome shotgun (WGS) entry which is preliminary data.</text>
</comment>
<dbReference type="PANTHER" id="PTHR12526">
    <property type="entry name" value="GLYCOSYLTRANSFERASE"/>
    <property type="match status" value="1"/>
</dbReference>
<dbReference type="GO" id="GO:0016757">
    <property type="term" value="F:glycosyltransferase activity"/>
    <property type="evidence" value="ECO:0007669"/>
    <property type="project" value="UniProtKB-KW"/>
</dbReference>
<protein>
    <submittedName>
        <fullName evidence="5">Glycosyl transferase</fullName>
    </submittedName>
</protein>
<organism evidence="5 6">
    <name type="scientific">Calditerricola satsumensis</name>
    <dbReference type="NCBI Taxonomy" id="373054"/>
    <lineage>
        <taxon>Bacteria</taxon>
        <taxon>Bacillati</taxon>
        <taxon>Bacillota</taxon>
        <taxon>Bacilli</taxon>
        <taxon>Bacillales</taxon>
        <taxon>Bacillaceae</taxon>
        <taxon>Calditerricola</taxon>
    </lineage>
</organism>
<dbReference type="Pfam" id="PF13439">
    <property type="entry name" value="Glyco_transf_4"/>
    <property type="match status" value="1"/>
</dbReference>
<keyword evidence="6" id="KW-1185">Reference proteome</keyword>
<dbReference type="SUPFAM" id="SSF53756">
    <property type="entry name" value="UDP-Glycosyltransferase/glycogen phosphorylase"/>
    <property type="match status" value="1"/>
</dbReference>
<dbReference type="AlphaFoldDB" id="A0A8J3F9H4"/>
<evidence type="ECO:0000256" key="2">
    <source>
        <dbReference type="ARBA" id="ARBA00022679"/>
    </source>
</evidence>
<dbReference type="InterPro" id="IPR028098">
    <property type="entry name" value="Glyco_trans_4-like_N"/>
</dbReference>
<dbReference type="Gene3D" id="3.40.50.2000">
    <property type="entry name" value="Glycogen Phosphorylase B"/>
    <property type="match status" value="2"/>
</dbReference>
<dbReference type="Proteomes" id="UP000637720">
    <property type="component" value="Unassembled WGS sequence"/>
</dbReference>
<keyword evidence="1" id="KW-0328">Glycosyltransferase</keyword>
<reference evidence="5" key="2">
    <citation type="submission" date="2020-09" db="EMBL/GenBank/DDBJ databases">
        <authorList>
            <person name="Sun Q."/>
            <person name="Ohkuma M."/>
        </authorList>
    </citation>
    <scope>NUCLEOTIDE SEQUENCE</scope>
    <source>
        <strain evidence="5">JCM 14719</strain>
    </source>
</reference>
<evidence type="ECO:0000313" key="6">
    <source>
        <dbReference type="Proteomes" id="UP000637720"/>
    </source>
</evidence>
<dbReference type="InterPro" id="IPR001296">
    <property type="entry name" value="Glyco_trans_1"/>
</dbReference>
<evidence type="ECO:0000256" key="1">
    <source>
        <dbReference type="ARBA" id="ARBA00022676"/>
    </source>
</evidence>
<name>A0A8J3F9H4_9BACI</name>
<reference evidence="5" key="1">
    <citation type="journal article" date="2014" name="Int. J. Syst. Evol. Microbiol.">
        <title>Complete genome sequence of Corynebacterium casei LMG S-19264T (=DSM 44701T), isolated from a smear-ripened cheese.</title>
        <authorList>
            <consortium name="US DOE Joint Genome Institute (JGI-PGF)"/>
            <person name="Walter F."/>
            <person name="Albersmeier A."/>
            <person name="Kalinowski J."/>
            <person name="Ruckert C."/>
        </authorList>
    </citation>
    <scope>NUCLEOTIDE SEQUENCE</scope>
    <source>
        <strain evidence="5">JCM 14719</strain>
    </source>
</reference>
<dbReference type="EMBL" id="BMOF01000003">
    <property type="protein sequence ID" value="GGJ92785.1"/>
    <property type="molecule type" value="Genomic_DNA"/>
</dbReference>
<dbReference type="RefSeq" id="WP_054668868.1">
    <property type="nucleotide sequence ID" value="NZ_BMOF01000003.1"/>
</dbReference>
<dbReference type="Pfam" id="PF00534">
    <property type="entry name" value="Glycos_transf_1"/>
    <property type="match status" value="1"/>
</dbReference>
<feature type="domain" description="Glycosyltransferase subfamily 4-like N-terminal" evidence="4">
    <location>
        <begin position="16"/>
        <end position="177"/>
    </location>
</feature>
<keyword evidence="2 5" id="KW-0808">Transferase</keyword>
<evidence type="ECO:0000259" key="4">
    <source>
        <dbReference type="Pfam" id="PF13439"/>
    </source>
</evidence>
<feature type="domain" description="Glycosyl transferase family 1" evidence="3">
    <location>
        <begin position="186"/>
        <end position="349"/>
    </location>
</feature>
<gene>
    <name evidence="5" type="ORF">GCM10007043_03060</name>
</gene>
<sequence>MAQQLRVLHVIGGGEYGGAEEYLVQLFTHLRAASYPVNLHLACFYEAQLSQELRERGFSLTVLPFGRLDVRLWRGLSALLARVRPHLVHTHGVKANFFTRLAARKTAIPLITTVHSMLRYDYPNPLAYFVAAQMERRTRRWNHHFIAISRTLRDHLVAEGVPPERISVIHHGIDVQRFSPDRTYPRLRKEWGIPADAFVWGTVARFVEVKGLSVLIEAFARVRQLEPRAHLVLIGDGPLRERLRKQVRTLGIADAVTFTGFRRDVPNCLANVDAYVSASFSEGLGLSVLEAMAMGLPVVCTAVGGILDFLRHGENGWLVPPRSDVALAEGMIAVMRDPVMRARFAQQAARDVRDAFSAERMARETFQVYEQLVQAQAFGKKSMSGRR</sequence>